<dbReference type="InterPro" id="IPR006674">
    <property type="entry name" value="HD_domain"/>
</dbReference>
<dbReference type="EC" id="3.1.4.-" evidence="7"/>
<dbReference type="PANTHER" id="PTHR47320:SF1">
    <property type="entry name" value="BIFUNCTIONAL URIDYLYLTRANSFERASE_URIDYLYL-REMOVING ENZYME"/>
    <property type="match status" value="1"/>
</dbReference>
<evidence type="ECO:0000256" key="1">
    <source>
        <dbReference type="ARBA" id="ARBA00022679"/>
    </source>
</evidence>
<comment type="similarity">
    <text evidence="7">Belongs to the GlnD family.</text>
</comment>
<dbReference type="Pfam" id="PF08335">
    <property type="entry name" value="GlnD_UR_UTase"/>
    <property type="match status" value="1"/>
</dbReference>
<dbReference type="CDD" id="cd04899">
    <property type="entry name" value="ACT_ACR-UUR-like_2"/>
    <property type="match status" value="1"/>
</dbReference>
<dbReference type="InterPro" id="IPR003607">
    <property type="entry name" value="HD/PDEase_dom"/>
</dbReference>
<gene>
    <name evidence="7" type="primary">glnD</name>
    <name evidence="10" type="ORF">PQU98_11480</name>
</gene>
<keyword evidence="4 7" id="KW-0378">Hydrolase</keyword>
<dbReference type="NCBIfam" id="TIGR01693">
    <property type="entry name" value="UTase_glnD"/>
    <property type="match status" value="1"/>
</dbReference>
<proteinExistence type="inferred from homology"/>
<dbReference type="NCBIfam" id="NF003467">
    <property type="entry name" value="PRK05092.1"/>
    <property type="match status" value="1"/>
</dbReference>
<dbReference type="SUPFAM" id="SSF81891">
    <property type="entry name" value="Poly A polymerase C-terminal region-like"/>
    <property type="match status" value="1"/>
</dbReference>
<name>A0ABT5HKH4_9CAUL</name>
<evidence type="ECO:0000256" key="2">
    <source>
        <dbReference type="ARBA" id="ARBA00022695"/>
    </source>
</evidence>
<keyword evidence="1 7" id="KW-0808">Transferase</keyword>
<dbReference type="EMBL" id="JAQQKV010000002">
    <property type="protein sequence ID" value="MDC7676756.1"/>
    <property type="molecule type" value="Genomic_DNA"/>
</dbReference>
<evidence type="ECO:0000256" key="6">
    <source>
        <dbReference type="ARBA" id="ARBA00023268"/>
    </source>
</evidence>
<dbReference type="InterPro" id="IPR043519">
    <property type="entry name" value="NT_sf"/>
</dbReference>
<dbReference type="Pfam" id="PF01966">
    <property type="entry name" value="HD"/>
    <property type="match status" value="1"/>
</dbReference>
<reference evidence="10 11" key="1">
    <citation type="submission" date="2023-01" db="EMBL/GenBank/DDBJ databases">
        <title>Novel species of the genus Asticcacaulis isolated from rivers.</title>
        <authorList>
            <person name="Lu H."/>
        </authorList>
    </citation>
    <scope>NUCLEOTIDE SEQUENCE [LARGE SCALE GENOMIC DNA]</scope>
    <source>
        <strain evidence="10 11">LKC15W</strain>
    </source>
</reference>
<dbReference type="Gene3D" id="3.30.460.10">
    <property type="entry name" value="Beta Polymerase, domain 2"/>
    <property type="match status" value="1"/>
</dbReference>
<evidence type="ECO:0000313" key="10">
    <source>
        <dbReference type="EMBL" id="MDC7676756.1"/>
    </source>
</evidence>
<comment type="activity regulation">
    <text evidence="7">Uridylyltransferase (UTase) activity is inhibited by glutamine, while glutamine activates uridylyl-removing (UR) activity.</text>
</comment>
<feature type="domain" description="ACT" evidence="8">
    <location>
        <begin position="739"/>
        <end position="822"/>
    </location>
</feature>
<dbReference type="InterPro" id="IPR045865">
    <property type="entry name" value="ACT-like_dom_sf"/>
</dbReference>
<evidence type="ECO:0000259" key="9">
    <source>
        <dbReference type="PROSITE" id="PS51831"/>
    </source>
</evidence>
<evidence type="ECO:0000256" key="5">
    <source>
        <dbReference type="ARBA" id="ARBA00022842"/>
    </source>
</evidence>
<dbReference type="CDD" id="cd04900">
    <property type="entry name" value="ACT_UUR-like_1"/>
    <property type="match status" value="1"/>
</dbReference>
<comment type="function">
    <text evidence="7">Modifies, by uridylylation and deuridylylation, the PII regulatory proteins (GlnB and homologs), in response to the nitrogen status of the cell that GlnD senses through the glutamine level. Under low glutamine levels, catalyzes the conversion of the PII proteins and UTP to PII-UMP and PPi, while under higher glutamine levels, GlnD hydrolyzes PII-UMP to PII and UMP (deuridylylation). Thus, controls uridylylation state and activity of the PII proteins, and plays an important role in the regulation of nitrogen metabolism.</text>
</comment>
<dbReference type="GO" id="GO:0008773">
    <property type="term" value="F:[protein-PII] uridylyltransferase activity"/>
    <property type="evidence" value="ECO:0007669"/>
    <property type="project" value="UniProtKB-EC"/>
</dbReference>
<evidence type="ECO:0000256" key="4">
    <source>
        <dbReference type="ARBA" id="ARBA00022801"/>
    </source>
</evidence>
<comment type="cofactor">
    <cofactor evidence="7">
        <name>Mg(2+)</name>
        <dbReference type="ChEBI" id="CHEBI:18420"/>
    </cofactor>
</comment>
<dbReference type="RefSeq" id="WP_272745081.1">
    <property type="nucleotide sequence ID" value="NZ_JAQQKV010000002.1"/>
</dbReference>
<dbReference type="PROSITE" id="PS51671">
    <property type="entry name" value="ACT"/>
    <property type="match status" value="2"/>
</dbReference>
<dbReference type="CDD" id="cd05401">
    <property type="entry name" value="NT_GlnE_GlnD_like"/>
    <property type="match status" value="1"/>
</dbReference>
<comment type="caution">
    <text evidence="7">Lacks conserved residue(s) required for the propagation of feature annotation.</text>
</comment>
<dbReference type="SUPFAM" id="SSF81593">
    <property type="entry name" value="Nucleotidyltransferase substrate binding subunit/domain"/>
    <property type="match status" value="1"/>
</dbReference>
<sequence>MLTHTHPHPYQFRINGQLLRQKLTQAYEDSTGDVYDLRRRAIAILKEAWDQGRESILSHIDHEKGGLSTARAVAKCADEIISALWDFTLTHVYRARNPTEGERLSLVAVGGYGRGELAPYSDIDLLFLRAWRETPHSESVIEFILYSLWDLGFKVGHASRTVDETLKYARDDHTILTAVLEFRPIAGDLDLVQNLKDKLASDVIRNGAYDFIAAKLDERDNRHAKLGDARYVVEPNVKEGKGGLRDLHTLFWLAKFLAGTTPSPVNKGWFALETILTDKERTTFLAAFEFLWKVRILLHIISGRGDDRLGFDVQPEIAQRMGYIDKNGEPAVERFMRRYFVVTKEVGALTRIFCTKLEAQQTKPLRKLSYMIQSSIMSLAKPDHPGFIIDAGRLSVQSPDIFIKSPEAMFSLFKMADRLELDLHPDAFTAINRNLKLINPALRRDPKSAKLFLDILVRGKNPYRTLSLMTETGLLGRYIPEFGHIVAQTQFNMYHAYTVDDHTLRAIGIIRDIETGRYTEDHPLSSSILPHLADKETLYLAMLLHDVGKGGEDGQEIGGERAARKACERLGLKDWQIDQVAWLVRNHLVLSDFAQKRDVSDPETIAAFARIVETPERLRLLLVLTVADIRAVGPGVWNGWKGQLMRDLLHATEAVFRGGREADAAGFARENIRERSEAIRSHLIAQKPDIRDWLATMEDSYVVAFSESEILDHAVLARSAEAGQPSALAYVDPKRNATALSVAAKDRPGLFADLARALANLGANVVGAQVFTSKNGLALDIFYVQDIQGLPYGHDTERNLKLAQSALEKAAVGGAKPLEMGRKPLAARMAAFAIAPTVVFDDDSCNHATIIEVSGRDRSGLLADIVDTLSQAKLNIASAHIDCYGERAVDAFYVNPANDDHAHLNKNQKSLLKKELLKVLDPELKQTGKVLAKARASLAR</sequence>
<feature type="region of interest" description="Uridylyltransferase" evidence="7">
    <location>
        <begin position="1"/>
        <end position="378"/>
    </location>
</feature>
<dbReference type="Gene3D" id="3.30.70.260">
    <property type="match status" value="2"/>
</dbReference>
<evidence type="ECO:0000313" key="11">
    <source>
        <dbReference type="Proteomes" id="UP001218579"/>
    </source>
</evidence>
<dbReference type="Pfam" id="PF01842">
    <property type="entry name" value="ACT"/>
    <property type="match status" value="1"/>
</dbReference>
<keyword evidence="3" id="KW-0677">Repeat</keyword>
<dbReference type="HAMAP" id="MF_00277">
    <property type="entry name" value="PII_uridylyl_transf"/>
    <property type="match status" value="1"/>
</dbReference>
<dbReference type="SMART" id="SM00471">
    <property type="entry name" value="HDc"/>
    <property type="match status" value="1"/>
</dbReference>
<evidence type="ECO:0000256" key="3">
    <source>
        <dbReference type="ARBA" id="ARBA00022737"/>
    </source>
</evidence>
<accession>A0ABT5HKH4</accession>
<feature type="domain" description="ACT" evidence="8">
    <location>
        <begin position="850"/>
        <end position="927"/>
    </location>
</feature>
<dbReference type="EC" id="2.7.7.59" evidence="7"/>
<keyword evidence="2 7" id="KW-0548">Nucleotidyltransferase</keyword>
<organism evidence="10 11">
    <name type="scientific">Asticcacaulis machinosus</name>
    <dbReference type="NCBI Taxonomy" id="2984211"/>
    <lineage>
        <taxon>Bacteria</taxon>
        <taxon>Pseudomonadati</taxon>
        <taxon>Pseudomonadota</taxon>
        <taxon>Alphaproteobacteria</taxon>
        <taxon>Caulobacterales</taxon>
        <taxon>Caulobacteraceae</taxon>
        <taxon>Asticcacaulis</taxon>
    </lineage>
</organism>
<feature type="domain" description="HD" evidence="9">
    <location>
        <begin position="499"/>
        <end position="621"/>
    </location>
</feature>
<keyword evidence="5 7" id="KW-0460">Magnesium</keyword>
<comment type="catalytic activity">
    <reaction evidence="7">
        <text>[protein-PII]-L-tyrosine + UTP = [protein-PII]-uridylyl-L-tyrosine + diphosphate</text>
        <dbReference type="Rhea" id="RHEA:13673"/>
        <dbReference type="Rhea" id="RHEA-COMP:12147"/>
        <dbReference type="Rhea" id="RHEA-COMP:12148"/>
        <dbReference type="ChEBI" id="CHEBI:33019"/>
        <dbReference type="ChEBI" id="CHEBI:46398"/>
        <dbReference type="ChEBI" id="CHEBI:46858"/>
        <dbReference type="ChEBI" id="CHEBI:90602"/>
        <dbReference type="EC" id="2.7.7.59"/>
    </reaction>
</comment>
<protein>
    <recommendedName>
        <fullName evidence="7">Bifunctional uridylyltransferase/uridylyl-removing enzyme</fullName>
        <shortName evidence="7">UTase/UR</shortName>
    </recommendedName>
    <alternativeName>
        <fullName evidence="7">Bifunctional [protein-PII] modification enzyme</fullName>
    </alternativeName>
    <alternativeName>
        <fullName evidence="7">Bifunctional nitrogen sensor protein</fullName>
    </alternativeName>
    <domain>
        <recommendedName>
            <fullName evidence="7">[Protein-PII] uridylyltransferase</fullName>
            <shortName evidence="7">PII uridylyltransferase</shortName>
            <shortName evidence="7">UTase</shortName>
            <ecNumber evidence="7">2.7.7.59</ecNumber>
        </recommendedName>
    </domain>
    <domain>
        <recommendedName>
            <fullName evidence="7">[Protein-PII]-UMP uridylyl-removing enzyme</fullName>
            <shortName evidence="7">UR</shortName>
            <ecNumber evidence="7">3.1.4.-</ecNumber>
        </recommendedName>
    </domain>
</protein>
<dbReference type="InterPro" id="IPR002912">
    <property type="entry name" value="ACT_dom"/>
</dbReference>
<dbReference type="InterPro" id="IPR013546">
    <property type="entry name" value="PII_UdlTrfase/GS_AdlTrfase"/>
</dbReference>
<dbReference type="SUPFAM" id="SSF81301">
    <property type="entry name" value="Nucleotidyltransferase"/>
    <property type="match status" value="1"/>
</dbReference>
<evidence type="ECO:0000259" key="8">
    <source>
        <dbReference type="PROSITE" id="PS51671"/>
    </source>
</evidence>
<evidence type="ECO:0000256" key="7">
    <source>
        <dbReference type="HAMAP-Rule" id="MF_00277"/>
    </source>
</evidence>
<dbReference type="Gene3D" id="1.10.3090.10">
    <property type="entry name" value="cca-adding enzyme, domain 2"/>
    <property type="match status" value="1"/>
</dbReference>
<comment type="caution">
    <text evidence="10">The sequence shown here is derived from an EMBL/GenBank/DDBJ whole genome shotgun (WGS) entry which is preliminary data.</text>
</comment>
<dbReference type="InterPro" id="IPR010043">
    <property type="entry name" value="UTase/UR"/>
</dbReference>
<dbReference type="PIRSF" id="PIRSF006288">
    <property type="entry name" value="PII_uridyltransf"/>
    <property type="match status" value="1"/>
</dbReference>
<dbReference type="Proteomes" id="UP001218579">
    <property type="component" value="Unassembled WGS sequence"/>
</dbReference>
<dbReference type="PROSITE" id="PS51831">
    <property type="entry name" value="HD"/>
    <property type="match status" value="1"/>
</dbReference>
<keyword evidence="11" id="KW-1185">Reference proteome</keyword>
<dbReference type="PANTHER" id="PTHR47320">
    <property type="entry name" value="BIFUNCTIONAL URIDYLYLTRANSFERASE/URIDYLYL-REMOVING ENZYME"/>
    <property type="match status" value="1"/>
</dbReference>
<comment type="domain">
    <text evidence="7">Has four distinct domains: an N-terminal nucleotidyltransferase (NT) domain responsible for UTase activity, a central HD domain that encodes UR activity, and two C-terminal ACT domains that seem to have a role in glutamine sensing.</text>
</comment>
<dbReference type="SUPFAM" id="SSF55021">
    <property type="entry name" value="ACT-like"/>
    <property type="match status" value="2"/>
</dbReference>
<comment type="catalytic activity">
    <reaction evidence="7">
        <text>[protein-PII]-uridylyl-L-tyrosine + H2O = [protein-PII]-L-tyrosine + UMP + H(+)</text>
        <dbReference type="Rhea" id="RHEA:48600"/>
        <dbReference type="Rhea" id="RHEA-COMP:12147"/>
        <dbReference type="Rhea" id="RHEA-COMP:12148"/>
        <dbReference type="ChEBI" id="CHEBI:15377"/>
        <dbReference type="ChEBI" id="CHEBI:15378"/>
        <dbReference type="ChEBI" id="CHEBI:46858"/>
        <dbReference type="ChEBI" id="CHEBI:57865"/>
        <dbReference type="ChEBI" id="CHEBI:90602"/>
    </reaction>
</comment>
<keyword evidence="6 7" id="KW-0511">Multifunctional enzyme</keyword>